<proteinExistence type="predicted"/>
<dbReference type="PANTHER" id="PTHR43415">
    <property type="entry name" value="SPERMIDINE N(1)-ACETYLTRANSFERASE"/>
    <property type="match status" value="1"/>
</dbReference>
<organism evidence="1">
    <name type="scientific">marine metagenome</name>
    <dbReference type="NCBI Taxonomy" id="408172"/>
    <lineage>
        <taxon>unclassified sequences</taxon>
        <taxon>metagenomes</taxon>
        <taxon>ecological metagenomes</taxon>
    </lineage>
</organism>
<reference evidence="1" key="1">
    <citation type="submission" date="2018-05" db="EMBL/GenBank/DDBJ databases">
        <authorList>
            <person name="Lanie J.A."/>
            <person name="Ng W.-L."/>
            <person name="Kazmierczak K.M."/>
            <person name="Andrzejewski T.M."/>
            <person name="Davidsen T.M."/>
            <person name="Wayne K.J."/>
            <person name="Tettelin H."/>
            <person name="Glass J.I."/>
            <person name="Rusch D."/>
            <person name="Podicherti R."/>
            <person name="Tsui H.-C.T."/>
            <person name="Winkler M.E."/>
        </authorList>
    </citation>
    <scope>NUCLEOTIDE SEQUENCE</scope>
</reference>
<sequence>MEPKISLVDTSRQDVARIGDWLKSSQLSDFWYGVDEYKIPLHIGYSPYKILKADQNNWDNTFGNDTRKIMSIYDENEGHIGEAQILIEPALHEAQLFFIIGRTDLWFKHYGFAALLQLLDIVFFTYKLHRAWVDVPDYNVHASHLVERVGFILEGHLRSTHPKDGKWHDSMIMGLLETEYLRRRPNLVKQLDPQQ</sequence>
<accession>A0A381W1G1</accession>
<evidence type="ECO:0008006" key="2">
    <source>
        <dbReference type="Google" id="ProtNLM"/>
    </source>
</evidence>
<name>A0A381W1G1_9ZZZZ</name>
<dbReference type="SUPFAM" id="SSF55729">
    <property type="entry name" value="Acyl-CoA N-acyltransferases (Nat)"/>
    <property type="match status" value="1"/>
</dbReference>
<gene>
    <name evidence="1" type="ORF">METZ01_LOCUS98587</name>
</gene>
<protein>
    <recommendedName>
        <fullName evidence="2">N-acetyltransferase domain-containing protein</fullName>
    </recommendedName>
</protein>
<dbReference type="PANTHER" id="PTHR43415:SF3">
    <property type="entry name" value="GNAT-FAMILY ACETYLTRANSFERASE"/>
    <property type="match status" value="1"/>
</dbReference>
<evidence type="ECO:0000313" key="1">
    <source>
        <dbReference type="EMBL" id="SVA45733.1"/>
    </source>
</evidence>
<dbReference type="Gene3D" id="3.40.630.30">
    <property type="match status" value="1"/>
</dbReference>
<dbReference type="InterPro" id="IPR016181">
    <property type="entry name" value="Acyl_CoA_acyltransferase"/>
</dbReference>
<dbReference type="AlphaFoldDB" id="A0A381W1G1"/>
<dbReference type="EMBL" id="UINC01010264">
    <property type="protein sequence ID" value="SVA45733.1"/>
    <property type="molecule type" value="Genomic_DNA"/>
</dbReference>